<dbReference type="KEGG" id="fli:Fleli_3146"/>
<dbReference type="RefSeq" id="WP_014798913.1">
    <property type="nucleotide sequence ID" value="NC_018018.1"/>
</dbReference>
<feature type="compositionally biased region" description="Basic and acidic residues" evidence="1">
    <location>
        <begin position="136"/>
        <end position="157"/>
    </location>
</feature>
<accession>I4ANE7</accession>
<name>I4ANE7_BERLS</name>
<reference evidence="4" key="1">
    <citation type="submission" date="2012-06" db="EMBL/GenBank/DDBJ databases">
        <title>The complete genome of Flexibacter litoralis DSM 6794.</title>
        <authorList>
            <person name="Lucas S."/>
            <person name="Copeland A."/>
            <person name="Lapidus A."/>
            <person name="Glavina del Rio T."/>
            <person name="Dalin E."/>
            <person name="Tice H."/>
            <person name="Bruce D."/>
            <person name="Goodwin L."/>
            <person name="Pitluck S."/>
            <person name="Peters L."/>
            <person name="Ovchinnikova G."/>
            <person name="Lu M."/>
            <person name="Kyrpides N."/>
            <person name="Mavromatis K."/>
            <person name="Ivanova N."/>
            <person name="Brettin T."/>
            <person name="Detter J.C."/>
            <person name="Han C."/>
            <person name="Larimer F."/>
            <person name="Land M."/>
            <person name="Hauser L."/>
            <person name="Markowitz V."/>
            <person name="Cheng J.-F."/>
            <person name="Hugenholtz P."/>
            <person name="Woyke T."/>
            <person name="Wu D."/>
            <person name="Spring S."/>
            <person name="Lang E."/>
            <person name="Kopitz M."/>
            <person name="Brambilla E."/>
            <person name="Klenk H.-P."/>
            <person name="Eisen J.A."/>
        </authorList>
    </citation>
    <scope>NUCLEOTIDE SEQUENCE [LARGE SCALE GENOMIC DNA]</scope>
    <source>
        <strain evidence="4">ATCC 23117 / DSM 6794 / NBRC 15988 / NCIMB 1366 / Sio-4</strain>
    </source>
</reference>
<sequence length="283" mass="31280">MINSDSTLSPNEHVIVAIVAIIIHIFFAIIIFVNPVWERPIPAPEPAGITMVTLGNVLTPTETPAPSQTEFTPPITESEQVEETQEVETVQDISSQEQTPDIQTTKNENTVSVPETKKDKKEEKKEEKKPEKKVKPKEVEKVEEKKAEIPVKEEKKSVTTNNSNEDGDSKTKNKQGNSNDPNDIGKVGVKDGAEISVHGWRWVTKPKPNDVLNEQGKIVFDITIDQNGNVVKVVLVEKSSTIAIATYTAYKNAVLNTKFERTISEPATESAVGRLTFNIKVGN</sequence>
<feature type="compositionally biased region" description="Polar residues" evidence="1">
    <location>
        <begin position="92"/>
        <end position="112"/>
    </location>
</feature>
<evidence type="ECO:0008006" key="5">
    <source>
        <dbReference type="Google" id="ProtNLM"/>
    </source>
</evidence>
<evidence type="ECO:0000313" key="4">
    <source>
        <dbReference type="Proteomes" id="UP000006054"/>
    </source>
</evidence>
<keyword evidence="2" id="KW-0472">Membrane</keyword>
<dbReference type="eggNOG" id="COG3170">
    <property type="taxonomic scope" value="Bacteria"/>
</dbReference>
<proteinExistence type="predicted"/>
<evidence type="ECO:0000256" key="2">
    <source>
        <dbReference type="SAM" id="Phobius"/>
    </source>
</evidence>
<organism evidence="3 4">
    <name type="scientific">Bernardetia litoralis (strain ATCC 23117 / DSM 6794 / NBRC 15988 / NCIMB 1366 / Fx l1 / Sio-4)</name>
    <name type="common">Flexibacter litoralis</name>
    <dbReference type="NCBI Taxonomy" id="880071"/>
    <lineage>
        <taxon>Bacteria</taxon>
        <taxon>Pseudomonadati</taxon>
        <taxon>Bacteroidota</taxon>
        <taxon>Cytophagia</taxon>
        <taxon>Cytophagales</taxon>
        <taxon>Bernardetiaceae</taxon>
        <taxon>Bernardetia</taxon>
    </lineage>
</organism>
<feature type="transmembrane region" description="Helical" evidence="2">
    <location>
        <begin position="14"/>
        <end position="33"/>
    </location>
</feature>
<keyword evidence="2" id="KW-0812">Transmembrane</keyword>
<gene>
    <name evidence="3" type="ordered locus">Fleli_3146</name>
</gene>
<dbReference type="AlphaFoldDB" id="I4ANE7"/>
<dbReference type="OrthoDB" id="979886at2"/>
<dbReference type="HOGENOM" id="CLU_982635_0_0_10"/>
<feature type="compositionally biased region" description="Basic and acidic residues" evidence="1">
    <location>
        <begin position="115"/>
        <end position="130"/>
    </location>
</feature>
<dbReference type="EMBL" id="CP003345">
    <property type="protein sequence ID" value="AFM05482.1"/>
    <property type="molecule type" value="Genomic_DNA"/>
</dbReference>
<dbReference type="STRING" id="880071.Fleli_3146"/>
<protein>
    <recommendedName>
        <fullName evidence="5">TonB family protein</fullName>
    </recommendedName>
</protein>
<feature type="region of interest" description="Disordered" evidence="1">
    <location>
        <begin position="60"/>
        <end position="188"/>
    </location>
</feature>
<evidence type="ECO:0000313" key="3">
    <source>
        <dbReference type="EMBL" id="AFM05482.1"/>
    </source>
</evidence>
<evidence type="ECO:0000256" key="1">
    <source>
        <dbReference type="SAM" id="MobiDB-lite"/>
    </source>
</evidence>
<dbReference type="Proteomes" id="UP000006054">
    <property type="component" value="Chromosome"/>
</dbReference>
<feature type="compositionally biased region" description="Polar residues" evidence="1">
    <location>
        <begin position="60"/>
        <end position="71"/>
    </location>
</feature>
<keyword evidence="4" id="KW-1185">Reference proteome</keyword>
<keyword evidence="2" id="KW-1133">Transmembrane helix</keyword>